<dbReference type="AlphaFoldDB" id="A0A1H9L138"/>
<evidence type="ECO:0000256" key="1">
    <source>
        <dbReference type="SAM" id="SignalP"/>
    </source>
</evidence>
<evidence type="ECO:0000313" key="3">
    <source>
        <dbReference type="Proteomes" id="UP000242515"/>
    </source>
</evidence>
<sequence>MRKLFNSLITFGFLTFAYSTSAGQLALVIDDFGYRPTEEHKVIALPNTISIAVLPDAPHSHSMATLAHQAGHEVLIHLPMAPMSKQPLEVNTLTPEMSLSQMQSIIEHAIRQVPYAVGLNNHMGSRMTSNLPAMQKVMSVLNHHQLYFLDSVTIGNTQAVNAAQGTSVKVLKRNVFLDDTQNEADIRYQFQRAVKLAQRNGSAIAIGHPHPTTVRVLQQLLPTLPADVKLVKLSQLLNHSATATVTHSSPPPTLAAHCPRTQPLRQHKASEGIMIIYTSVRDSQFINNIKALF</sequence>
<dbReference type="EMBL" id="FOGC01000010">
    <property type="protein sequence ID" value="SER04969.1"/>
    <property type="molecule type" value="Genomic_DNA"/>
</dbReference>
<feature type="chain" id="PRO_5017332076" description="Divergent polysaccharide deacetylase" evidence="1">
    <location>
        <begin position="23"/>
        <end position="293"/>
    </location>
</feature>
<feature type="signal peptide" evidence="1">
    <location>
        <begin position="1"/>
        <end position="22"/>
    </location>
</feature>
<dbReference type="GO" id="GO:0005975">
    <property type="term" value="P:carbohydrate metabolic process"/>
    <property type="evidence" value="ECO:0007669"/>
    <property type="project" value="InterPro"/>
</dbReference>
<accession>A0A1H9L138</accession>
<dbReference type="PANTHER" id="PTHR30105:SF2">
    <property type="entry name" value="DIVERGENT POLYSACCHARIDE DEACETYLASE SUPERFAMILY"/>
    <property type="match status" value="1"/>
</dbReference>
<name>A0A1H9L138_9GAMM</name>
<dbReference type="OrthoDB" id="9784811at2"/>
<proteinExistence type="predicted"/>
<evidence type="ECO:0000313" key="2">
    <source>
        <dbReference type="EMBL" id="SER04969.1"/>
    </source>
</evidence>
<dbReference type="InterPro" id="IPR011330">
    <property type="entry name" value="Glyco_hydro/deAcase_b/a-brl"/>
</dbReference>
<protein>
    <recommendedName>
        <fullName evidence="4">Divergent polysaccharide deacetylase</fullName>
    </recommendedName>
</protein>
<dbReference type="Pfam" id="PF04748">
    <property type="entry name" value="Polysacc_deac_2"/>
    <property type="match status" value="1"/>
</dbReference>
<dbReference type="Proteomes" id="UP000242515">
    <property type="component" value="Unassembled WGS sequence"/>
</dbReference>
<dbReference type="RefSeq" id="WP_092677316.1">
    <property type="nucleotide sequence ID" value="NZ_FOGC01000010.1"/>
</dbReference>
<dbReference type="CDD" id="cd10936">
    <property type="entry name" value="CE4_DAC2"/>
    <property type="match status" value="1"/>
</dbReference>
<keyword evidence="3" id="KW-1185">Reference proteome</keyword>
<dbReference type="PANTHER" id="PTHR30105">
    <property type="entry name" value="UNCHARACTERIZED YIBQ-RELATED"/>
    <property type="match status" value="1"/>
</dbReference>
<gene>
    <name evidence="2" type="ORF">SAMN05216522_110120</name>
</gene>
<dbReference type="InterPro" id="IPR006837">
    <property type="entry name" value="Divergent_DAC"/>
</dbReference>
<organism evidence="2 3">
    <name type="scientific">Rosenbergiella nectarea</name>
    <dbReference type="NCBI Taxonomy" id="988801"/>
    <lineage>
        <taxon>Bacteria</taxon>
        <taxon>Pseudomonadati</taxon>
        <taxon>Pseudomonadota</taxon>
        <taxon>Gammaproteobacteria</taxon>
        <taxon>Enterobacterales</taxon>
        <taxon>Erwiniaceae</taxon>
        <taxon>Rosenbergiella</taxon>
    </lineage>
</organism>
<evidence type="ECO:0008006" key="4">
    <source>
        <dbReference type="Google" id="ProtNLM"/>
    </source>
</evidence>
<dbReference type="STRING" id="988801.SAMN05216522_110120"/>
<reference evidence="3" key="1">
    <citation type="submission" date="2016-10" db="EMBL/GenBank/DDBJ databases">
        <authorList>
            <person name="Varghese N."/>
            <person name="Submissions S."/>
        </authorList>
    </citation>
    <scope>NUCLEOTIDE SEQUENCE [LARGE SCALE GENOMIC DNA]</scope>
    <source>
        <strain evidence="3">8N4</strain>
    </source>
</reference>
<dbReference type="SUPFAM" id="SSF88713">
    <property type="entry name" value="Glycoside hydrolase/deacetylase"/>
    <property type="match status" value="1"/>
</dbReference>
<dbReference type="Gene3D" id="3.20.20.370">
    <property type="entry name" value="Glycoside hydrolase/deacetylase"/>
    <property type="match status" value="1"/>
</dbReference>
<keyword evidence="1" id="KW-0732">Signal</keyword>